<accession>A0ABT7JZR9</accession>
<evidence type="ECO:0000313" key="1">
    <source>
        <dbReference type="EMBL" id="MDL2401849.1"/>
    </source>
</evidence>
<name>A0ABT7JZR9_9HYPH</name>
<protein>
    <submittedName>
        <fullName evidence="1">Uncharacterized protein</fullName>
    </submittedName>
</protein>
<gene>
    <name evidence="1" type="ORF">PY649_23345</name>
</gene>
<reference evidence="1" key="1">
    <citation type="submission" date="2023-06" db="EMBL/GenBank/DDBJ databases">
        <title>Phylogenetic Diversity of Rhizobium strains.</title>
        <authorList>
            <person name="Moura F.T."/>
            <person name="Helene L.C.F."/>
            <person name="Hungria M."/>
        </authorList>
    </citation>
    <scope>NUCLEOTIDE SEQUENCE</scope>
    <source>
        <strain evidence="1">CCGE526</strain>
    </source>
</reference>
<organism evidence="1 2">
    <name type="scientific">Rhizobium mayense</name>
    <dbReference type="NCBI Taxonomy" id="1312184"/>
    <lineage>
        <taxon>Bacteria</taxon>
        <taxon>Pseudomonadati</taxon>
        <taxon>Pseudomonadota</taxon>
        <taxon>Alphaproteobacteria</taxon>
        <taxon>Hyphomicrobiales</taxon>
        <taxon>Rhizobiaceae</taxon>
        <taxon>Rhizobium/Agrobacterium group</taxon>
        <taxon>Rhizobium</taxon>
    </lineage>
</organism>
<dbReference type="RefSeq" id="WP_285871127.1">
    <property type="nucleotide sequence ID" value="NZ_JARFYM010000023.1"/>
</dbReference>
<keyword evidence="2" id="KW-1185">Reference proteome</keyword>
<dbReference type="EMBL" id="JARFYM010000023">
    <property type="protein sequence ID" value="MDL2401849.1"/>
    <property type="molecule type" value="Genomic_DNA"/>
</dbReference>
<sequence>MRYPRLLLAAGLVGAFLFADVNIGPDGSLSINFAAPAGAVIGRPLTPLSYAGVARRTTRRVAAGTAAGIAVLPSGCVYGAYNGGYYYRCGSGYYARSGNVYVRVVP</sequence>
<dbReference type="Proteomes" id="UP001172645">
    <property type="component" value="Unassembled WGS sequence"/>
</dbReference>
<proteinExistence type="predicted"/>
<comment type="caution">
    <text evidence="1">The sequence shown here is derived from an EMBL/GenBank/DDBJ whole genome shotgun (WGS) entry which is preliminary data.</text>
</comment>
<evidence type="ECO:0000313" key="2">
    <source>
        <dbReference type="Proteomes" id="UP001172645"/>
    </source>
</evidence>